<dbReference type="SUPFAM" id="SSF55797">
    <property type="entry name" value="PR-1-like"/>
    <property type="match status" value="1"/>
</dbReference>
<dbReference type="PANTHER" id="PTHR31157:SF1">
    <property type="entry name" value="SCP DOMAIN-CONTAINING PROTEIN"/>
    <property type="match status" value="1"/>
</dbReference>
<reference evidence="3" key="1">
    <citation type="submission" date="2018-06" db="EMBL/GenBank/DDBJ databases">
        <authorList>
            <person name="Zhirakovskaya E."/>
        </authorList>
    </citation>
    <scope>NUCLEOTIDE SEQUENCE</scope>
</reference>
<gene>
    <name evidence="3" type="ORF">MNBD_ACTINO02-961</name>
</gene>
<dbReference type="CDD" id="cd05379">
    <property type="entry name" value="CAP_bacterial"/>
    <property type="match status" value="1"/>
</dbReference>
<feature type="region of interest" description="Disordered" evidence="1">
    <location>
        <begin position="148"/>
        <end position="218"/>
    </location>
</feature>
<dbReference type="Gene3D" id="3.40.33.10">
    <property type="entry name" value="CAP"/>
    <property type="match status" value="1"/>
</dbReference>
<dbReference type="PANTHER" id="PTHR31157">
    <property type="entry name" value="SCP DOMAIN-CONTAINING PROTEIN"/>
    <property type="match status" value="1"/>
</dbReference>
<dbReference type="AlphaFoldDB" id="A0A3B0T4T6"/>
<feature type="compositionally biased region" description="Acidic residues" evidence="1">
    <location>
        <begin position="154"/>
        <end position="170"/>
    </location>
</feature>
<evidence type="ECO:0000256" key="1">
    <source>
        <dbReference type="SAM" id="MobiDB-lite"/>
    </source>
</evidence>
<dbReference type="InterPro" id="IPR035940">
    <property type="entry name" value="CAP_sf"/>
</dbReference>
<feature type="non-terminal residue" evidence="3">
    <location>
        <position position="218"/>
    </location>
</feature>
<dbReference type="EMBL" id="UOEK01000576">
    <property type="protein sequence ID" value="VAW09422.1"/>
    <property type="molecule type" value="Genomic_DNA"/>
</dbReference>
<feature type="compositionally biased region" description="Polar residues" evidence="1">
    <location>
        <begin position="184"/>
        <end position="218"/>
    </location>
</feature>
<name>A0A3B0T4T6_9ZZZZ</name>
<evidence type="ECO:0000313" key="3">
    <source>
        <dbReference type="EMBL" id="VAW09422.1"/>
    </source>
</evidence>
<feature type="compositionally biased region" description="Pro residues" evidence="1">
    <location>
        <begin position="171"/>
        <end position="183"/>
    </location>
</feature>
<protein>
    <recommendedName>
        <fullName evidence="2">SCP domain-containing protein</fullName>
    </recommendedName>
</protein>
<sequence length="218" mass="23051">MNKRFRKVLIVGLVTAVMFVGFAPSALAGPGEGSFLASMNAERVARGLAPLEMYWDLRDDARAHSATMQSEDALRHNPGLGSVTSGWITLGENVGVGPDVSTIQAAFMASATHRGNILGDYNYVGVGTAQADGKMWVTVVFMKGPPGLVTPVEPEPEPEPAPEPPPEEQPEPQPEPTPEPPPATTSNPGTVQTVSTGHTQRSAVLSVEIQSPVRSYGR</sequence>
<organism evidence="3">
    <name type="scientific">hydrothermal vent metagenome</name>
    <dbReference type="NCBI Taxonomy" id="652676"/>
    <lineage>
        <taxon>unclassified sequences</taxon>
        <taxon>metagenomes</taxon>
        <taxon>ecological metagenomes</taxon>
    </lineage>
</organism>
<proteinExistence type="predicted"/>
<dbReference type="InterPro" id="IPR014044">
    <property type="entry name" value="CAP_dom"/>
</dbReference>
<dbReference type="Pfam" id="PF00188">
    <property type="entry name" value="CAP"/>
    <property type="match status" value="1"/>
</dbReference>
<feature type="domain" description="SCP" evidence="2">
    <location>
        <begin position="38"/>
        <end position="138"/>
    </location>
</feature>
<evidence type="ECO:0000259" key="2">
    <source>
        <dbReference type="Pfam" id="PF00188"/>
    </source>
</evidence>
<accession>A0A3B0T4T6</accession>